<comment type="function">
    <text evidence="7">Binds to the 23S rRNA.</text>
</comment>
<name>A0A1G2DGD4_9BACT</name>
<dbReference type="PANTHER" id="PTHR21368">
    <property type="entry name" value="50S RIBOSOMAL PROTEIN L9"/>
    <property type="match status" value="1"/>
</dbReference>
<dbReference type="InterPro" id="IPR009027">
    <property type="entry name" value="Ribosomal_bL9/RNase_H1_N"/>
</dbReference>
<dbReference type="InterPro" id="IPR020594">
    <property type="entry name" value="Ribosomal_bL9_bac/chp"/>
</dbReference>
<evidence type="ECO:0000256" key="1">
    <source>
        <dbReference type="ARBA" id="ARBA00010605"/>
    </source>
</evidence>
<sequence length="147" mass="15904">MKVILLSDVPNVGRKYDVTEVKPGYARNFLFARGLGEAVTKSTAKRVADLTKKRQAEKARQDALLQSALEKVGGAEITLKRKANEEGHLYAGVTKEEIALELGKSLGASFDAEHVVLEKPIKKTGKESVSVLLGDKEATLTVVVEAE</sequence>
<accession>A0A1G2DGD4</accession>
<evidence type="ECO:0000256" key="6">
    <source>
        <dbReference type="ARBA" id="ARBA00035292"/>
    </source>
</evidence>
<dbReference type="NCBIfam" id="TIGR00158">
    <property type="entry name" value="L9"/>
    <property type="match status" value="1"/>
</dbReference>
<gene>
    <name evidence="7" type="primary">rplI</name>
    <name evidence="10" type="ORF">A3C93_06195</name>
</gene>
<dbReference type="STRING" id="1798664.A3C93_06195"/>
<keyword evidence="5 7" id="KW-0687">Ribonucleoprotein</keyword>
<protein>
    <recommendedName>
        <fullName evidence="6 7">Large ribosomal subunit protein bL9</fullName>
    </recommendedName>
</protein>
<dbReference type="Pfam" id="PF03948">
    <property type="entry name" value="Ribosomal_L9_C"/>
    <property type="match status" value="1"/>
</dbReference>
<evidence type="ECO:0000256" key="5">
    <source>
        <dbReference type="ARBA" id="ARBA00023274"/>
    </source>
</evidence>
<keyword evidence="3 7" id="KW-0694">RNA-binding</keyword>
<evidence type="ECO:0000313" key="11">
    <source>
        <dbReference type="Proteomes" id="UP000178636"/>
    </source>
</evidence>
<evidence type="ECO:0000313" key="10">
    <source>
        <dbReference type="EMBL" id="OGZ12669.1"/>
    </source>
</evidence>
<dbReference type="Gene3D" id="3.40.5.10">
    <property type="entry name" value="Ribosomal protein L9, N-terminal domain"/>
    <property type="match status" value="1"/>
</dbReference>
<dbReference type="GO" id="GO:0006412">
    <property type="term" value="P:translation"/>
    <property type="evidence" value="ECO:0007669"/>
    <property type="project" value="UniProtKB-UniRule"/>
</dbReference>
<dbReference type="InterPro" id="IPR000244">
    <property type="entry name" value="Ribosomal_bL9"/>
</dbReference>
<feature type="domain" description="Ribosomal protein L9" evidence="8">
    <location>
        <begin position="1"/>
        <end position="46"/>
    </location>
</feature>
<dbReference type="SUPFAM" id="SSF55653">
    <property type="entry name" value="Ribosomal protein L9 C-domain"/>
    <property type="match status" value="1"/>
</dbReference>
<keyword evidence="2 7" id="KW-0699">rRNA-binding</keyword>
<dbReference type="InterPro" id="IPR020069">
    <property type="entry name" value="Ribosomal_bL9_C"/>
</dbReference>
<proteinExistence type="inferred from homology"/>
<dbReference type="AlphaFoldDB" id="A0A1G2DGD4"/>
<evidence type="ECO:0000256" key="2">
    <source>
        <dbReference type="ARBA" id="ARBA00022730"/>
    </source>
</evidence>
<evidence type="ECO:0000259" key="8">
    <source>
        <dbReference type="Pfam" id="PF01281"/>
    </source>
</evidence>
<dbReference type="Pfam" id="PF01281">
    <property type="entry name" value="Ribosomal_L9_N"/>
    <property type="match status" value="1"/>
</dbReference>
<dbReference type="Gene3D" id="3.10.430.100">
    <property type="entry name" value="Ribosomal protein L9, C-terminal domain"/>
    <property type="match status" value="1"/>
</dbReference>
<evidence type="ECO:0000259" key="9">
    <source>
        <dbReference type="Pfam" id="PF03948"/>
    </source>
</evidence>
<evidence type="ECO:0000256" key="4">
    <source>
        <dbReference type="ARBA" id="ARBA00022980"/>
    </source>
</evidence>
<keyword evidence="4 7" id="KW-0689">Ribosomal protein</keyword>
<dbReference type="SUPFAM" id="SSF55658">
    <property type="entry name" value="L9 N-domain-like"/>
    <property type="match status" value="1"/>
</dbReference>
<dbReference type="InterPro" id="IPR020070">
    <property type="entry name" value="Ribosomal_bL9_N"/>
</dbReference>
<dbReference type="GO" id="GO:0019843">
    <property type="term" value="F:rRNA binding"/>
    <property type="evidence" value="ECO:0007669"/>
    <property type="project" value="UniProtKB-UniRule"/>
</dbReference>
<comment type="caution">
    <text evidence="10">The sequence shown here is derived from an EMBL/GenBank/DDBJ whole genome shotgun (WGS) entry which is preliminary data.</text>
</comment>
<dbReference type="Proteomes" id="UP000178636">
    <property type="component" value="Unassembled WGS sequence"/>
</dbReference>
<dbReference type="GO" id="GO:1990904">
    <property type="term" value="C:ribonucleoprotein complex"/>
    <property type="evidence" value="ECO:0007669"/>
    <property type="project" value="UniProtKB-KW"/>
</dbReference>
<dbReference type="InterPro" id="IPR036791">
    <property type="entry name" value="Ribosomal_bL9_C_sf"/>
</dbReference>
<feature type="domain" description="Large ribosomal subunit protein bL9 C-terminal" evidence="9">
    <location>
        <begin position="68"/>
        <end position="145"/>
    </location>
</feature>
<dbReference type="HAMAP" id="MF_00503">
    <property type="entry name" value="Ribosomal_bL9"/>
    <property type="match status" value="1"/>
</dbReference>
<dbReference type="GO" id="GO:0003735">
    <property type="term" value="F:structural constituent of ribosome"/>
    <property type="evidence" value="ECO:0007669"/>
    <property type="project" value="InterPro"/>
</dbReference>
<evidence type="ECO:0000256" key="7">
    <source>
        <dbReference type="HAMAP-Rule" id="MF_00503"/>
    </source>
</evidence>
<evidence type="ECO:0000256" key="3">
    <source>
        <dbReference type="ARBA" id="ARBA00022884"/>
    </source>
</evidence>
<dbReference type="InterPro" id="IPR036935">
    <property type="entry name" value="Ribosomal_bL9_N_sf"/>
</dbReference>
<dbReference type="GO" id="GO:0005840">
    <property type="term" value="C:ribosome"/>
    <property type="evidence" value="ECO:0007669"/>
    <property type="project" value="UniProtKB-KW"/>
</dbReference>
<dbReference type="EMBL" id="MHLO01000016">
    <property type="protein sequence ID" value="OGZ12669.1"/>
    <property type="molecule type" value="Genomic_DNA"/>
</dbReference>
<reference evidence="10 11" key="1">
    <citation type="journal article" date="2016" name="Nat. Commun.">
        <title>Thousands of microbial genomes shed light on interconnected biogeochemical processes in an aquifer system.</title>
        <authorList>
            <person name="Anantharaman K."/>
            <person name="Brown C.T."/>
            <person name="Hug L.A."/>
            <person name="Sharon I."/>
            <person name="Castelle C.J."/>
            <person name="Probst A.J."/>
            <person name="Thomas B.C."/>
            <person name="Singh A."/>
            <person name="Wilkins M.J."/>
            <person name="Karaoz U."/>
            <person name="Brodie E.L."/>
            <person name="Williams K.H."/>
            <person name="Hubbard S.S."/>
            <person name="Banfield J.F."/>
        </authorList>
    </citation>
    <scope>NUCLEOTIDE SEQUENCE [LARGE SCALE GENOMIC DNA]</scope>
</reference>
<organism evidence="10 11">
    <name type="scientific">Candidatus Lloydbacteria bacterium RIFCSPHIGHO2_02_FULL_54_17</name>
    <dbReference type="NCBI Taxonomy" id="1798664"/>
    <lineage>
        <taxon>Bacteria</taxon>
        <taxon>Candidatus Lloydiibacteriota</taxon>
    </lineage>
</organism>
<comment type="similarity">
    <text evidence="1 7">Belongs to the bacterial ribosomal protein bL9 family.</text>
</comment>